<keyword evidence="3" id="KW-0436">Ligase</keyword>
<comment type="cofactor">
    <cofactor evidence="1">
        <name>Mg(2+)</name>
        <dbReference type="ChEBI" id="CHEBI:18420"/>
    </cofactor>
</comment>
<keyword evidence="5" id="KW-0547">Nucleotide-binding</keyword>
<dbReference type="Gene3D" id="3.30.930.10">
    <property type="entry name" value="Bira Bifunctional Protein, Domain 2"/>
    <property type="match status" value="1"/>
</dbReference>
<dbReference type="InterPro" id="IPR045060">
    <property type="entry name" value="Phe-tRNA-ligase_IIc_bsu"/>
</dbReference>
<evidence type="ECO:0000256" key="1">
    <source>
        <dbReference type="ARBA" id="ARBA00001946"/>
    </source>
</evidence>
<evidence type="ECO:0000313" key="14">
    <source>
        <dbReference type="Proteomes" id="UP001157126"/>
    </source>
</evidence>
<keyword evidence="4" id="KW-0479">Metal-binding</keyword>
<dbReference type="PROSITE" id="PS51483">
    <property type="entry name" value="B5"/>
    <property type="match status" value="1"/>
</dbReference>
<dbReference type="SUPFAM" id="SSF54991">
    <property type="entry name" value="Anticodon-binding domain of PheRS"/>
    <property type="match status" value="1"/>
</dbReference>
<keyword evidence="8" id="KW-0648">Protein biosynthesis</keyword>
<keyword evidence="6" id="KW-0067">ATP-binding</keyword>
<evidence type="ECO:0000256" key="2">
    <source>
        <dbReference type="ARBA" id="ARBA00012814"/>
    </source>
</evidence>
<evidence type="ECO:0000256" key="3">
    <source>
        <dbReference type="ARBA" id="ARBA00022598"/>
    </source>
</evidence>
<evidence type="ECO:0000256" key="7">
    <source>
        <dbReference type="ARBA" id="ARBA00022842"/>
    </source>
</evidence>
<dbReference type="InterPro" id="IPR005147">
    <property type="entry name" value="tRNA_synthase_B5-dom"/>
</dbReference>
<dbReference type="SMART" id="SM00874">
    <property type="entry name" value="B5"/>
    <property type="match status" value="1"/>
</dbReference>
<evidence type="ECO:0000256" key="6">
    <source>
        <dbReference type="ARBA" id="ARBA00022840"/>
    </source>
</evidence>
<dbReference type="SMART" id="SM00896">
    <property type="entry name" value="FDX-ACB"/>
    <property type="match status" value="1"/>
</dbReference>
<name>A0ABQ6IQ11_9MICO</name>
<feature type="domain" description="B5" evidence="12">
    <location>
        <begin position="89"/>
        <end position="180"/>
    </location>
</feature>
<gene>
    <name evidence="13" type="ORF">GCM10025883_20470</name>
</gene>
<dbReference type="CDD" id="cd00769">
    <property type="entry name" value="PheRS_beta_core"/>
    <property type="match status" value="1"/>
</dbReference>
<dbReference type="InterPro" id="IPR009061">
    <property type="entry name" value="DNA-bd_dom_put_sf"/>
</dbReference>
<evidence type="ECO:0000256" key="4">
    <source>
        <dbReference type="ARBA" id="ARBA00022723"/>
    </source>
</evidence>
<dbReference type="InterPro" id="IPR041616">
    <property type="entry name" value="PheRS_beta_core"/>
</dbReference>
<protein>
    <recommendedName>
        <fullName evidence="2">phenylalanine--tRNA ligase</fullName>
        <ecNumber evidence="2">6.1.1.20</ecNumber>
    </recommendedName>
</protein>
<comment type="caution">
    <text evidence="13">The sequence shown here is derived from an EMBL/GenBank/DDBJ whole genome shotgun (WGS) entry which is preliminary data.</text>
</comment>
<keyword evidence="14" id="KW-1185">Reference proteome</keyword>
<dbReference type="PANTHER" id="PTHR10947">
    <property type="entry name" value="PHENYLALANYL-TRNA SYNTHETASE BETA CHAIN AND LEUCINE-RICH REPEAT-CONTAINING PROTEIN 47"/>
    <property type="match status" value="1"/>
</dbReference>
<dbReference type="PANTHER" id="PTHR10947:SF0">
    <property type="entry name" value="PHENYLALANINE--TRNA LIGASE BETA SUBUNIT"/>
    <property type="match status" value="1"/>
</dbReference>
<dbReference type="SUPFAM" id="SSF55681">
    <property type="entry name" value="Class II aaRS and biotin synthetases"/>
    <property type="match status" value="1"/>
</dbReference>
<feature type="domain" description="FDX-ACB" evidence="11">
    <location>
        <begin position="435"/>
        <end position="528"/>
    </location>
</feature>
<keyword evidence="7" id="KW-0460">Magnesium</keyword>
<accession>A0ABQ6IQ11</accession>
<reference evidence="14" key="1">
    <citation type="journal article" date="2019" name="Int. J. Syst. Evol. Microbiol.">
        <title>The Global Catalogue of Microorganisms (GCM) 10K type strain sequencing project: providing services to taxonomists for standard genome sequencing and annotation.</title>
        <authorList>
            <consortium name="The Broad Institute Genomics Platform"/>
            <consortium name="The Broad Institute Genome Sequencing Center for Infectious Disease"/>
            <person name="Wu L."/>
            <person name="Ma J."/>
        </authorList>
    </citation>
    <scope>NUCLEOTIDE SEQUENCE [LARGE SCALE GENOMIC DNA]</scope>
    <source>
        <strain evidence="14">NBRC 113072</strain>
    </source>
</reference>
<dbReference type="Proteomes" id="UP001157126">
    <property type="component" value="Unassembled WGS sequence"/>
</dbReference>
<dbReference type="InterPro" id="IPR005121">
    <property type="entry name" value="Fdx_antiC-bd"/>
</dbReference>
<dbReference type="Gene3D" id="3.30.56.10">
    <property type="match status" value="1"/>
</dbReference>
<evidence type="ECO:0000256" key="10">
    <source>
        <dbReference type="SAM" id="MobiDB-lite"/>
    </source>
</evidence>
<evidence type="ECO:0000259" key="11">
    <source>
        <dbReference type="PROSITE" id="PS51447"/>
    </source>
</evidence>
<dbReference type="Pfam" id="PF03484">
    <property type="entry name" value="B5"/>
    <property type="match status" value="1"/>
</dbReference>
<dbReference type="Pfam" id="PF17759">
    <property type="entry name" value="tRNA_synthFbeta"/>
    <property type="match status" value="1"/>
</dbReference>
<dbReference type="PROSITE" id="PS51447">
    <property type="entry name" value="FDX_ACB"/>
    <property type="match status" value="1"/>
</dbReference>
<dbReference type="InterPro" id="IPR036690">
    <property type="entry name" value="Fdx_antiC-bd_sf"/>
</dbReference>
<dbReference type="InterPro" id="IPR005146">
    <property type="entry name" value="B3/B4_tRNA-bd"/>
</dbReference>
<evidence type="ECO:0000256" key="8">
    <source>
        <dbReference type="ARBA" id="ARBA00022917"/>
    </source>
</evidence>
<dbReference type="InterPro" id="IPR020825">
    <property type="entry name" value="Phe-tRNA_synthase-like_B3/B4"/>
</dbReference>
<keyword evidence="9" id="KW-0030">Aminoacyl-tRNA synthetase</keyword>
<sequence length="530" mass="55367">MAIAGVMGGETSEVSASTSAILVESAHFDPITVARSSRRHKLSTEASRRFERGVDPALAPVVAQMAVDLLVELGGGTADPDATDVDRTSPPQPISFDTRDPWRLVEPGEDGFVPTGLDHDSVIGHLRSIGCEVEAAGDPSDALGFSRVQVTPPTWRPDLADGPDLIEEVARLRGYERIPSILPTAPGGRGLTRGQRAHRLIGSVLAGLGLTEVWSYPFVSGAVFDALGHEADDERRRALRIANPLSDEAPLMRTSVLDSLLATLRLNLGRGAGDVALYEVGLVFLPGADPVAAPVPAVGERPEDSVLEAIQGAVPPQPRHVAWVMTGQASPAGPWGPARPVDAAEAIGVAVELGRVLGVVLRPEAAVRTPWHPGRCAALRVVGGPCDGQIIGYAGELHPKVCGAVEVPERTCAAELDLDALVLAAGESVTAAPLSTYPVARTDVALVVDEHVPAGDVEAALRSGAGESLESLVLFDVYTGDQLEHGTKSLAFRLGFRAADRTLKTGQVTALRDDAISAARKATGAELRGA</sequence>
<dbReference type="EC" id="6.1.1.20" evidence="2"/>
<dbReference type="SUPFAM" id="SSF56037">
    <property type="entry name" value="PheT/TilS domain"/>
    <property type="match status" value="1"/>
</dbReference>
<proteinExistence type="predicted"/>
<evidence type="ECO:0000259" key="12">
    <source>
        <dbReference type="PROSITE" id="PS51483"/>
    </source>
</evidence>
<dbReference type="InterPro" id="IPR045864">
    <property type="entry name" value="aa-tRNA-synth_II/BPL/LPL"/>
</dbReference>
<dbReference type="Gene3D" id="3.30.70.380">
    <property type="entry name" value="Ferrodoxin-fold anticodon-binding domain"/>
    <property type="match status" value="1"/>
</dbReference>
<dbReference type="EMBL" id="BSUO01000001">
    <property type="protein sequence ID" value="GMA40002.1"/>
    <property type="molecule type" value="Genomic_DNA"/>
</dbReference>
<dbReference type="Pfam" id="PF03147">
    <property type="entry name" value="FDX-ACB"/>
    <property type="match status" value="1"/>
</dbReference>
<evidence type="ECO:0000256" key="5">
    <source>
        <dbReference type="ARBA" id="ARBA00022741"/>
    </source>
</evidence>
<organism evidence="13 14">
    <name type="scientific">Mobilicoccus caccae</name>
    <dbReference type="NCBI Taxonomy" id="1859295"/>
    <lineage>
        <taxon>Bacteria</taxon>
        <taxon>Bacillati</taxon>
        <taxon>Actinomycetota</taxon>
        <taxon>Actinomycetes</taxon>
        <taxon>Micrococcales</taxon>
        <taxon>Dermatophilaceae</taxon>
        <taxon>Mobilicoccus</taxon>
    </lineage>
</organism>
<evidence type="ECO:0000313" key="13">
    <source>
        <dbReference type="EMBL" id="GMA40002.1"/>
    </source>
</evidence>
<dbReference type="Gene3D" id="3.50.40.10">
    <property type="entry name" value="Phenylalanyl-trna Synthetase, Chain B, domain 3"/>
    <property type="match status" value="1"/>
</dbReference>
<dbReference type="Pfam" id="PF03483">
    <property type="entry name" value="B3_4"/>
    <property type="match status" value="1"/>
</dbReference>
<evidence type="ECO:0000256" key="9">
    <source>
        <dbReference type="ARBA" id="ARBA00023146"/>
    </source>
</evidence>
<dbReference type="SUPFAM" id="SSF46955">
    <property type="entry name" value="Putative DNA-binding domain"/>
    <property type="match status" value="1"/>
</dbReference>
<feature type="region of interest" description="Disordered" evidence="10">
    <location>
        <begin position="77"/>
        <end position="100"/>
    </location>
</feature>